<dbReference type="PROSITE" id="PS00409">
    <property type="entry name" value="PROKAR_NTER_METHYL"/>
    <property type="match status" value="1"/>
</dbReference>
<keyword evidence="2" id="KW-0488">Methylation</keyword>
<dbReference type="PANTHER" id="PTHR39583">
    <property type="entry name" value="TYPE II SECRETION SYSTEM PROTEIN J-RELATED"/>
    <property type="match status" value="1"/>
</dbReference>
<keyword evidence="3 6" id="KW-0812">Transmembrane</keyword>
<dbReference type="GO" id="GO:0016020">
    <property type="term" value="C:membrane"/>
    <property type="evidence" value="ECO:0007669"/>
    <property type="project" value="UniProtKB-SubCell"/>
</dbReference>
<organism evidence="7">
    <name type="scientific">Arsenophonus endosymbiont of Trialeurodes vaporariorum</name>
    <dbReference type="NCBI Taxonomy" id="235567"/>
    <lineage>
        <taxon>Bacteria</taxon>
        <taxon>Pseudomonadati</taxon>
        <taxon>Pseudomonadota</taxon>
        <taxon>Gammaproteobacteria</taxon>
        <taxon>Enterobacterales</taxon>
        <taxon>Morganellaceae</taxon>
        <taxon>Arsenophonus</taxon>
    </lineage>
</organism>
<feature type="transmembrane region" description="Helical" evidence="6">
    <location>
        <begin position="20"/>
        <end position="41"/>
    </location>
</feature>
<dbReference type="InterPro" id="IPR051621">
    <property type="entry name" value="T2SS_protein_J"/>
</dbReference>
<dbReference type="InterPro" id="IPR012902">
    <property type="entry name" value="N_methyl_site"/>
</dbReference>
<evidence type="ECO:0000256" key="6">
    <source>
        <dbReference type="SAM" id="Phobius"/>
    </source>
</evidence>
<evidence type="ECO:0000256" key="1">
    <source>
        <dbReference type="ARBA" id="ARBA00004167"/>
    </source>
</evidence>
<keyword evidence="5 6" id="KW-0472">Membrane</keyword>
<gene>
    <name evidence="7" type="ORF">ARTV_0502</name>
</gene>
<dbReference type="Pfam" id="PF07963">
    <property type="entry name" value="N_methyl"/>
    <property type="match status" value="1"/>
</dbReference>
<sequence length="110" mass="12708">MLNKHISFNCKQQGFSLIEVLISLIISSIVFLAIITLYPLLTQQINRLYQAYHLDIVARQFLLMLEKDVRRSGYCFGDCVGVALKISEKRGEAKHSCIHLIYDYNLDGKW</sequence>
<evidence type="ECO:0000256" key="3">
    <source>
        <dbReference type="ARBA" id="ARBA00022692"/>
    </source>
</evidence>
<proteinExistence type="predicted"/>
<name>A0A3B0LV60_9GAMM</name>
<reference evidence="7" key="1">
    <citation type="submission" date="2018-04" db="EMBL/GenBank/DDBJ databases">
        <authorList>
            <person name="Go L.Y."/>
            <person name="Mitchell J.A."/>
        </authorList>
    </citation>
    <scope>NUCLEOTIDE SEQUENCE</scope>
    <source>
        <strain evidence="7">ARTV</strain>
    </source>
</reference>
<dbReference type="NCBIfam" id="TIGR02532">
    <property type="entry name" value="IV_pilin_GFxxxE"/>
    <property type="match status" value="1"/>
</dbReference>
<dbReference type="AlphaFoldDB" id="A0A3B0LV60"/>
<keyword evidence="4 6" id="KW-1133">Transmembrane helix</keyword>
<comment type="subcellular location">
    <subcellularLocation>
        <location evidence="1">Membrane</location>
        <topology evidence="1">Single-pass membrane protein</topology>
    </subcellularLocation>
</comment>
<protein>
    <submittedName>
        <fullName evidence="7">Uncharacterized protein</fullName>
    </submittedName>
</protein>
<dbReference type="PANTHER" id="PTHR39583:SF3">
    <property type="entry name" value="PREPILIN PEPTIDASE-DEPENDENT PROTEIN B"/>
    <property type="match status" value="1"/>
</dbReference>
<evidence type="ECO:0000313" key="7">
    <source>
        <dbReference type="EMBL" id="SSW94851.1"/>
    </source>
</evidence>
<dbReference type="GO" id="GO:0015628">
    <property type="term" value="P:protein secretion by the type II secretion system"/>
    <property type="evidence" value="ECO:0007669"/>
    <property type="project" value="TreeGrafter"/>
</dbReference>
<evidence type="ECO:0000256" key="2">
    <source>
        <dbReference type="ARBA" id="ARBA00022481"/>
    </source>
</evidence>
<accession>A0A3B0LV60</accession>
<evidence type="ECO:0000256" key="4">
    <source>
        <dbReference type="ARBA" id="ARBA00022989"/>
    </source>
</evidence>
<dbReference type="EMBL" id="UFQR01000002">
    <property type="protein sequence ID" value="SSW94851.1"/>
    <property type="molecule type" value="Genomic_DNA"/>
</dbReference>
<evidence type="ECO:0000256" key="5">
    <source>
        <dbReference type="ARBA" id="ARBA00023136"/>
    </source>
</evidence>